<protein>
    <submittedName>
        <fullName evidence="1">PepSY domain-containing protein</fullName>
    </submittedName>
</protein>
<comment type="caution">
    <text evidence="1">The sequence shown here is derived from an EMBL/GenBank/DDBJ whole genome shotgun (WGS) entry which is preliminary data.</text>
</comment>
<name>A0AAE3EC88_9FIRM</name>
<keyword evidence="2" id="KW-1185">Reference proteome</keyword>
<evidence type="ECO:0000313" key="2">
    <source>
        <dbReference type="Proteomes" id="UP001198182"/>
    </source>
</evidence>
<dbReference type="Proteomes" id="UP001198182">
    <property type="component" value="Unassembled WGS sequence"/>
</dbReference>
<dbReference type="EMBL" id="JAJEQR010000047">
    <property type="protein sequence ID" value="MCC2232024.1"/>
    <property type="molecule type" value="Genomic_DNA"/>
</dbReference>
<proteinExistence type="predicted"/>
<dbReference type="AlphaFoldDB" id="A0AAE3EC88"/>
<gene>
    <name evidence="1" type="ORF">LKD81_13635</name>
</gene>
<organism evidence="1 2">
    <name type="scientific">Hominifimenecus microfluidus</name>
    <dbReference type="NCBI Taxonomy" id="2885348"/>
    <lineage>
        <taxon>Bacteria</taxon>
        <taxon>Bacillati</taxon>
        <taxon>Bacillota</taxon>
        <taxon>Clostridia</taxon>
        <taxon>Lachnospirales</taxon>
        <taxon>Lachnospiraceae</taxon>
        <taxon>Hominifimenecus</taxon>
    </lineage>
</organism>
<sequence>MKKKKYLYISIGFVAALAIVLVMGMRQNVDSAQIQEMEQLCSEVLPYISLGEKSSVAAQASQFSYQGIVASSSELNSGLAKFSNGTFDYYVDSAFDQLRKVESMSDFNLDATPLAEDEILAASDQLFITASGEDIFSGCVKNVSQASDELSYSIDYTYMKGDVGVPAASITYLYDGTLFYAYFYNMDVLDNPELQSLGDPALSAEEAIEIAKETAEEFIARKVGEDAENYMLDEDSLTYEKWYRRRENRDTWCITISYRKPDDDFPFYFQIAVDMYTGEVIENANNYT</sequence>
<reference evidence="1" key="1">
    <citation type="submission" date="2021-10" db="EMBL/GenBank/DDBJ databases">
        <title>Anaerobic single-cell dispensing facilitates the cultivation of human gut bacteria.</title>
        <authorList>
            <person name="Afrizal A."/>
        </authorList>
    </citation>
    <scope>NUCLEOTIDE SEQUENCE</scope>
    <source>
        <strain evidence="1">CLA-AA-H215</strain>
    </source>
</reference>
<accession>A0AAE3EC88</accession>
<dbReference type="RefSeq" id="WP_308454510.1">
    <property type="nucleotide sequence ID" value="NZ_JAJEQR010000047.1"/>
</dbReference>
<evidence type="ECO:0000313" key="1">
    <source>
        <dbReference type="EMBL" id="MCC2232024.1"/>
    </source>
</evidence>